<dbReference type="InterPro" id="IPR018490">
    <property type="entry name" value="cNMP-bd_dom_sf"/>
</dbReference>
<organism evidence="2 3">
    <name type="scientific">Prorocentrum cordatum</name>
    <dbReference type="NCBI Taxonomy" id="2364126"/>
    <lineage>
        <taxon>Eukaryota</taxon>
        <taxon>Sar</taxon>
        <taxon>Alveolata</taxon>
        <taxon>Dinophyceae</taxon>
        <taxon>Prorocentrales</taxon>
        <taxon>Prorocentraceae</taxon>
        <taxon>Prorocentrum</taxon>
    </lineage>
</organism>
<dbReference type="EMBL" id="CAUYUJ010017371">
    <property type="protein sequence ID" value="CAK0874222.1"/>
    <property type="molecule type" value="Genomic_DNA"/>
</dbReference>
<dbReference type="PROSITE" id="PS50042">
    <property type="entry name" value="CNMP_BINDING_3"/>
    <property type="match status" value="1"/>
</dbReference>
<accession>A0ABN9VLL5</accession>
<proteinExistence type="predicted"/>
<feature type="domain" description="Cyclic nucleotide-binding" evidence="1">
    <location>
        <begin position="118"/>
        <end position="204"/>
    </location>
</feature>
<dbReference type="SUPFAM" id="SSF51206">
    <property type="entry name" value="cAMP-binding domain-like"/>
    <property type="match status" value="1"/>
</dbReference>
<reference evidence="2" key="1">
    <citation type="submission" date="2023-10" db="EMBL/GenBank/DDBJ databases">
        <authorList>
            <person name="Chen Y."/>
            <person name="Shah S."/>
            <person name="Dougan E. K."/>
            <person name="Thang M."/>
            <person name="Chan C."/>
        </authorList>
    </citation>
    <scope>NUCLEOTIDE SEQUENCE [LARGE SCALE GENOMIC DNA]</scope>
</reference>
<dbReference type="Proteomes" id="UP001189429">
    <property type="component" value="Unassembled WGS sequence"/>
</dbReference>
<dbReference type="InterPro" id="IPR014710">
    <property type="entry name" value="RmlC-like_jellyroll"/>
</dbReference>
<evidence type="ECO:0000259" key="1">
    <source>
        <dbReference type="PROSITE" id="PS50042"/>
    </source>
</evidence>
<comment type="caution">
    <text evidence="2">The sequence shown here is derived from an EMBL/GenBank/DDBJ whole genome shotgun (WGS) entry which is preliminary data.</text>
</comment>
<keyword evidence="3" id="KW-1185">Reference proteome</keyword>
<gene>
    <name evidence="2" type="ORF">PCOR1329_LOCUS59189</name>
</gene>
<dbReference type="InterPro" id="IPR000595">
    <property type="entry name" value="cNMP-bd_dom"/>
</dbReference>
<name>A0ABN9VLL5_9DINO</name>
<evidence type="ECO:0000313" key="2">
    <source>
        <dbReference type="EMBL" id="CAK0874222.1"/>
    </source>
</evidence>
<evidence type="ECO:0000313" key="3">
    <source>
        <dbReference type="Proteomes" id="UP001189429"/>
    </source>
</evidence>
<dbReference type="Gene3D" id="2.60.120.10">
    <property type="entry name" value="Jelly Rolls"/>
    <property type="match status" value="1"/>
</dbReference>
<protein>
    <recommendedName>
        <fullName evidence="1">Cyclic nucleotide-binding domain-containing protein</fullName>
    </recommendedName>
</protein>
<sequence length="294" mass="33757">MTGFVAFSSFLSSMFSSLNQLQSLKSHRVRERHHLMMFLRSKRIPASLQQLVMRLSDQEGETRSECQTEAEVPILTQLPVSIQIRLRRESCLPLLLKSELLGRVHHIDPRCFLQICYDCMADSRYISQQEVFLDGVESSTAYVLATGTVKYYQERKATSVMPLQWVSEACLWVQWRHQGSLVARSCCSMVGLDADKFRQTVLKSGGDLDRCLRTVAVLYAHTIEQSAWKNMRLTDLDLDIEDTNGIHWRAFKFCNLGIPSRPTVPCEPGSKSTGFMQFSSLRRRMSTLMDKDEW</sequence>